<gene>
    <name evidence="5" type="primary">rgs14b</name>
</gene>
<feature type="compositionally biased region" description="Gly residues" evidence="2">
    <location>
        <begin position="649"/>
        <end position="658"/>
    </location>
</feature>
<dbReference type="InterPro" id="IPR029071">
    <property type="entry name" value="Ubiquitin-like_domsf"/>
</dbReference>
<organism evidence="5 6">
    <name type="scientific">Oncorhynchus mykiss</name>
    <name type="common">Rainbow trout</name>
    <name type="synonym">Salmo gairdneri</name>
    <dbReference type="NCBI Taxonomy" id="8022"/>
    <lineage>
        <taxon>Eukaryota</taxon>
        <taxon>Metazoa</taxon>
        <taxon>Chordata</taxon>
        <taxon>Craniata</taxon>
        <taxon>Vertebrata</taxon>
        <taxon>Euteleostomi</taxon>
        <taxon>Actinopterygii</taxon>
        <taxon>Neopterygii</taxon>
        <taxon>Teleostei</taxon>
        <taxon>Protacanthopterygii</taxon>
        <taxon>Salmoniformes</taxon>
        <taxon>Salmonidae</taxon>
        <taxon>Salmoninae</taxon>
        <taxon>Oncorhynchus</taxon>
    </lineage>
</organism>
<dbReference type="GO" id="GO:0007051">
    <property type="term" value="P:spindle organization"/>
    <property type="evidence" value="ECO:0007669"/>
    <property type="project" value="TreeGrafter"/>
</dbReference>
<dbReference type="InterPro" id="IPR016137">
    <property type="entry name" value="RGS"/>
</dbReference>
<dbReference type="GO" id="GO:0007165">
    <property type="term" value="P:signal transduction"/>
    <property type="evidence" value="ECO:0007669"/>
    <property type="project" value="InterPro"/>
</dbReference>
<dbReference type="CDD" id="cd17139">
    <property type="entry name" value="RBD2_RGS14"/>
    <property type="match status" value="1"/>
</dbReference>
<name>A0A8C7V4G3_ONCMY</name>
<dbReference type="GO" id="GO:0008277">
    <property type="term" value="P:regulation of G protein-coupled receptor signaling pathway"/>
    <property type="evidence" value="ECO:0007669"/>
    <property type="project" value="TreeGrafter"/>
</dbReference>
<keyword evidence="1" id="KW-0343">GTPase activation</keyword>
<dbReference type="InterPro" id="IPR003116">
    <property type="entry name" value="RBD_dom"/>
</dbReference>
<dbReference type="InterPro" id="IPR044926">
    <property type="entry name" value="RGS_subdomain_2"/>
</dbReference>
<dbReference type="InterPro" id="IPR036305">
    <property type="entry name" value="RGS_sf"/>
</dbReference>
<dbReference type="SUPFAM" id="SSF48097">
    <property type="entry name" value="Regulator of G-protein signaling, RGS"/>
    <property type="match status" value="1"/>
</dbReference>
<evidence type="ECO:0000313" key="6">
    <source>
        <dbReference type="Proteomes" id="UP000694395"/>
    </source>
</evidence>
<dbReference type="PROSITE" id="PS50132">
    <property type="entry name" value="RGS"/>
    <property type="match status" value="1"/>
</dbReference>
<dbReference type="InterPro" id="IPR046993">
    <property type="entry name" value="RBD2_RGS14"/>
</dbReference>
<feature type="compositionally biased region" description="Low complexity" evidence="2">
    <location>
        <begin position="703"/>
        <end position="713"/>
    </location>
</feature>
<feature type="domain" description="RBD" evidence="4">
    <location>
        <begin position="398"/>
        <end position="469"/>
    </location>
</feature>
<dbReference type="Gene3D" id="1.10.167.10">
    <property type="entry name" value="Regulator of G-protein Signalling 4, domain 2"/>
    <property type="match status" value="1"/>
</dbReference>
<evidence type="ECO:0000259" key="3">
    <source>
        <dbReference type="PROSITE" id="PS50132"/>
    </source>
</evidence>
<dbReference type="Gene3D" id="1.10.196.10">
    <property type="match status" value="1"/>
</dbReference>
<evidence type="ECO:0000256" key="1">
    <source>
        <dbReference type="ARBA" id="ARBA00022468"/>
    </source>
</evidence>
<dbReference type="Proteomes" id="UP000694395">
    <property type="component" value="Chromosome 10"/>
</dbReference>
<dbReference type="Ensembl" id="ENSOMYT00000114409.2">
    <property type="protein sequence ID" value="ENSOMYP00000105567.2"/>
    <property type="gene ID" value="ENSOMYG00000047291.2"/>
</dbReference>
<evidence type="ECO:0000256" key="2">
    <source>
        <dbReference type="SAM" id="MobiDB-lite"/>
    </source>
</evidence>
<dbReference type="GO" id="GO:0005096">
    <property type="term" value="F:GTPase activator activity"/>
    <property type="evidence" value="ECO:0007669"/>
    <property type="project" value="UniProtKB-KW"/>
</dbReference>
<feature type="domain" description="RBD" evidence="4">
    <location>
        <begin position="471"/>
        <end position="541"/>
    </location>
</feature>
<feature type="domain" description="RGS" evidence="3">
    <location>
        <begin position="157"/>
        <end position="274"/>
    </location>
</feature>
<dbReference type="CDD" id="cd08706">
    <property type="entry name" value="RGS_R12-like"/>
    <property type="match status" value="1"/>
</dbReference>
<reference evidence="5" key="1">
    <citation type="submission" date="2020-07" db="EMBL/GenBank/DDBJ databases">
        <title>A long reads based de novo assembly of the rainbow trout Arlee double haploid line genome.</title>
        <authorList>
            <person name="Gao G."/>
            <person name="Palti Y."/>
        </authorList>
    </citation>
    <scope>NUCLEOTIDE SEQUENCE [LARGE SCALE GENOMIC DNA]</scope>
</reference>
<evidence type="ECO:0000259" key="4">
    <source>
        <dbReference type="PROSITE" id="PS50898"/>
    </source>
</evidence>
<dbReference type="PANTHER" id="PTHR45945">
    <property type="entry name" value="REGULATOR OF G-PROTEIN SIGNALING LOCO"/>
    <property type="match status" value="1"/>
</dbReference>
<dbReference type="GO" id="GO:0005737">
    <property type="term" value="C:cytoplasm"/>
    <property type="evidence" value="ECO:0007669"/>
    <property type="project" value="TreeGrafter"/>
</dbReference>
<dbReference type="Pfam" id="PF00615">
    <property type="entry name" value="RGS"/>
    <property type="match status" value="1"/>
</dbReference>
<evidence type="ECO:0008006" key="7">
    <source>
        <dbReference type="Google" id="ProtNLM"/>
    </source>
</evidence>
<dbReference type="Pfam" id="PF02196">
    <property type="entry name" value="RBD"/>
    <property type="match status" value="2"/>
</dbReference>
<dbReference type="Gene3D" id="3.10.20.90">
    <property type="entry name" value="Phosphatidylinositol 3-kinase Catalytic Subunit, Chain A, domain 1"/>
    <property type="match status" value="2"/>
</dbReference>
<dbReference type="GO" id="GO:0051301">
    <property type="term" value="P:cell division"/>
    <property type="evidence" value="ECO:0007669"/>
    <property type="project" value="TreeGrafter"/>
</dbReference>
<feature type="compositionally biased region" description="Basic and acidic residues" evidence="2">
    <location>
        <begin position="305"/>
        <end position="321"/>
    </location>
</feature>
<dbReference type="PANTHER" id="PTHR45945:SF2">
    <property type="entry name" value="REGULATOR OF G-PROTEIN SIGNALING 14"/>
    <property type="match status" value="1"/>
</dbReference>
<keyword evidence="6" id="KW-1185">Reference proteome</keyword>
<dbReference type="SUPFAM" id="SSF54236">
    <property type="entry name" value="Ubiquitin-like"/>
    <property type="match status" value="2"/>
</dbReference>
<dbReference type="InterPro" id="IPR024066">
    <property type="entry name" value="RGS_subdom1/3"/>
</dbReference>
<dbReference type="SMART" id="SM00315">
    <property type="entry name" value="RGS"/>
    <property type="match status" value="1"/>
</dbReference>
<dbReference type="AlphaFoldDB" id="A0A8C7V4G3"/>
<dbReference type="GO" id="GO:0005634">
    <property type="term" value="C:nucleus"/>
    <property type="evidence" value="ECO:0007669"/>
    <property type="project" value="TreeGrafter"/>
</dbReference>
<dbReference type="SMART" id="SM00455">
    <property type="entry name" value="RBD"/>
    <property type="match status" value="2"/>
</dbReference>
<protein>
    <recommendedName>
        <fullName evidence="7">RGS domain-containing protein</fullName>
    </recommendedName>
</protein>
<dbReference type="GeneTree" id="ENSGT00940000166254"/>
<reference evidence="5" key="2">
    <citation type="submission" date="2025-08" db="UniProtKB">
        <authorList>
            <consortium name="Ensembl"/>
        </authorList>
    </citation>
    <scope>IDENTIFICATION</scope>
</reference>
<evidence type="ECO:0000313" key="5">
    <source>
        <dbReference type="Ensembl" id="ENSOMYP00000105567.2"/>
    </source>
</evidence>
<dbReference type="GO" id="GO:0005886">
    <property type="term" value="C:plasma membrane"/>
    <property type="evidence" value="ECO:0007669"/>
    <property type="project" value="TreeGrafter"/>
</dbReference>
<feature type="region of interest" description="Disordered" evidence="2">
    <location>
        <begin position="638"/>
        <end position="721"/>
    </location>
</feature>
<accession>A0A8C7V4G3</accession>
<reference evidence="5" key="3">
    <citation type="submission" date="2025-09" db="UniProtKB">
        <authorList>
            <consortium name="Ensembl"/>
        </authorList>
    </citation>
    <scope>IDENTIFICATION</scope>
</reference>
<dbReference type="PRINTS" id="PR01301">
    <property type="entry name" value="RGSPROTEIN"/>
</dbReference>
<feature type="region of interest" description="Disordered" evidence="2">
    <location>
        <begin position="280"/>
        <end position="360"/>
    </location>
</feature>
<dbReference type="InterPro" id="IPR046995">
    <property type="entry name" value="RGS10/12/14-like"/>
</dbReference>
<feature type="compositionally biased region" description="Basic and acidic residues" evidence="2">
    <location>
        <begin position="347"/>
        <end position="357"/>
    </location>
</feature>
<dbReference type="FunFam" id="1.10.167.10:FF:000001">
    <property type="entry name" value="Putative regulator of g-protein signaling 12"/>
    <property type="match status" value="1"/>
</dbReference>
<sequence length="721" mass="79206">MTVPHCGAALTYCLTAVTNRKGMEECLPIAGIDGANKACIRSTTAMETSASCHCPLRKTTGESREKKTMMFKEFTKGFSQLALRSSLRRRLGRYNNETSIRPLNLTRSLAVSDGELNVVPEERGASVGLCSSSNSSLPTVPSDGASGVGKVASWAVSFERLLQDPTGVLYFTAFLKSEVSAENILFWQACEKFRQIPANQKEKLNQEARSIYSSYLSGSASHPINIDDKVRIEEWEVRNPHPDMYHKAQQQIFKLMKFDSYTRFVRSQLYQSCMLANVEGRPLPELGPRSKSTATRKTAGTDIPSHSDRPKADQKPKEKPKVKPGKSLPLDLDEGAEKRKGAPQNKLTREKGQEKRGSWGAELADHAAVLQSTTRSGSLLNAAEKLEKERWRAGQAEKYCCVFLPDGTASLAPARPGLSIRTMLTGLCEKRGLPLSDVIIYLQGKDKKPLSLDQDSSVLKEQQVFLELRVTFAVEIVSTGKTVGIVVKSSKSLQEALTPVLQKQRLRPQDVIVTMSGSKESLSMSTAVTSLADKKITLDRVKGTEQSSSSMVCGSSSGPVFQGRRSAVVEMDTSSLFSADRVRTNTRLRNPAARRTYDMDGLMELLSRAQCCSVDDQRGLLKKEQLWLPQFLQLPLAEEQDQEEEQGKRGGGMRGQDGLGLTETELGPSPVHFHAFPEPFQLPSGPPLQFSDTGEGGEEQTRPPSSDSQLSDPDPGRETVV</sequence>
<proteinExistence type="predicted"/>
<dbReference type="PROSITE" id="PS50898">
    <property type="entry name" value="RBD"/>
    <property type="match status" value="2"/>
</dbReference>